<dbReference type="Proteomes" id="UP000516314">
    <property type="component" value="Chromosome 5"/>
</dbReference>
<dbReference type="Pfam" id="PF00646">
    <property type="entry name" value="F-box"/>
    <property type="match status" value="1"/>
</dbReference>
<organism evidence="2 3">
    <name type="scientific">Arabidopsis thaliana</name>
    <name type="common">Mouse-ear cress</name>
    <dbReference type="NCBI Taxonomy" id="3702"/>
    <lineage>
        <taxon>Eukaryota</taxon>
        <taxon>Viridiplantae</taxon>
        <taxon>Streptophyta</taxon>
        <taxon>Embryophyta</taxon>
        <taxon>Tracheophyta</taxon>
        <taxon>Spermatophyta</taxon>
        <taxon>Magnoliopsida</taxon>
        <taxon>eudicotyledons</taxon>
        <taxon>Gunneridae</taxon>
        <taxon>Pentapetalae</taxon>
        <taxon>rosids</taxon>
        <taxon>malvids</taxon>
        <taxon>Brassicales</taxon>
        <taxon>Brassicaceae</taxon>
        <taxon>Camelineae</taxon>
        <taxon>Arabidopsis</taxon>
    </lineage>
</organism>
<evidence type="ECO:0000313" key="2">
    <source>
        <dbReference type="EMBL" id="CAD5335123.1"/>
    </source>
</evidence>
<sequence length="104" mass="11578">MHGGGNSNPASLLPKGLDIKLVVPPPIIKARGNRRAKKKCITRLWDQNIPTELLQEILSRLVLKANILASVVCKTWCEAAVSFCYEVQMDQKTETTFFLGIRPS</sequence>
<dbReference type="Gene3D" id="1.20.1280.50">
    <property type="match status" value="1"/>
</dbReference>
<dbReference type="AlphaFoldDB" id="A0A7G2FKK7"/>
<dbReference type="InterPro" id="IPR001810">
    <property type="entry name" value="F-box_dom"/>
</dbReference>
<protein>
    <submittedName>
        <fullName evidence="2">(thale cress) hypothetical protein</fullName>
    </submittedName>
</protein>
<reference evidence="2 3" key="1">
    <citation type="submission" date="2020-09" db="EMBL/GenBank/DDBJ databases">
        <authorList>
            <person name="Ashkenazy H."/>
        </authorList>
    </citation>
    <scope>NUCLEOTIDE SEQUENCE [LARGE SCALE GENOMIC DNA]</scope>
    <source>
        <strain evidence="3">cv. Cdm-0</strain>
    </source>
</reference>
<evidence type="ECO:0000313" key="3">
    <source>
        <dbReference type="Proteomes" id="UP000516314"/>
    </source>
</evidence>
<proteinExistence type="predicted"/>
<dbReference type="SUPFAM" id="SSF81383">
    <property type="entry name" value="F-box domain"/>
    <property type="match status" value="1"/>
</dbReference>
<evidence type="ECO:0000259" key="1">
    <source>
        <dbReference type="Pfam" id="PF00646"/>
    </source>
</evidence>
<accession>A0A7G2FKK7</accession>
<name>A0A7G2FKK7_ARATH</name>
<dbReference type="EMBL" id="LR881470">
    <property type="protein sequence ID" value="CAD5335123.1"/>
    <property type="molecule type" value="Genomic_DNA"/>
</dbReference>
<dbReference type="InterPro" id="IPR036047">
    <property type="entry name" value="F-box-like_dom_sf"/>
</dbReference>
<gene>
    <name evidence="2" type="ORF">AT9943_LOCUS22395</name>
</gene>
<feature type="domain" description="F-box" evidence="1">
    <location>
        <begin position="48"/>
        <end position="82"/>
    </location>
</feature>